<accession>A0A438M067</accession>
<dbReference type="AlphaFoldDB" id="A0A438M067"/>
<keyword evidence="3" id="KW-1185">Reference proteome</keyword>
<evidence type="ECO:0000313" key="3">
    <source>
        <dbReference type="Proteomes" id="UP000284824"/>
    </source>
</evidence>
<organism evidence="2 3">
    <name type="scientific">Nonomuraea polychroma</name>
    <dbReference type="NCBI Taxonomy" id="46176"/>
    <lineage>
        <taxon>Bacteria</taxon>
        <taxon>Bacillati</taxon>
        <taxon>Actinomycetota</taxon>
        <taxon>Actinomycetes</taxon>
        <taxon>Streptosporangiales</taxon>
        <taxon>Streptosporangiaceae</taxon>
        <taxon>Nonomuraea</taxon>
    </lineage>
</organism>
<sequence length="366" mass="40481">MSETTEPRLLGSQISLFDHALRLHRQSPDAPLARDGEPYPDEDLHRSSAEPPEDRRLEGMDVAVVLDAHFARADAAPAELADAFHGLYIPIHHNEHIAAAALRADLRRVRRTGRWLVRHGTDRCAVTVGLALLATDWAEEDIELIQTIGLLSGHFGPLAAKALRRKLGGEALLWLAQRVAGWGRVYVVEELCQWGVSDAARAWLLRHSCDGDFLNGYFAGKVATAAHLHEAITGLDVDDDLIDNTSRMLNIMAQCSGMGMTLERYPPARVVLEAHVGHLARQAPATGRYVNAAAIADHLASKAPEQIGCAPEHRDHLVRSYLAVLDREEWCQAVRADLHRNEHFYAWFADNVAARLRLRAFTGGET</sequence>
<comment type="caution">
    <text evidence="2">The sequence shown here is derived from an EMBL/GenBank/DDBJ whole genome shotgun (WGS) entry which is preliminary data.</text>
</comment>
<gene>
    <name evidence="2" type="ORF">EDD27_1216</name>
</gene>
<protein>
    <submittedName>
        <fullName evidence="2">Uncharacterized protein</fullName>
    </submittedName>
</protein>
<evidence type="ECO:0000256" key="1">
    <source>
        <dbReference type="SAM" id="MobiDB-lite"/>
    </source>
</evidence>
<dbReference type="RefSeq" id="WP_127931463.1">
    <property type="nucleotide sequence ID" value="NZ_SAUN01000001.1"/>
</dbReference>
<dbReference type="Proteomes" id="UP000284824">
    <property type="component" value="Unassembled WGS sequence"/>
</dbReference>
<feature type="compositionally biased region" description="Basic and acidic residues" evidence="1">
    <location>
        <begin position="32"/>
        <end position="56"/>
    </location>
</feature>
<feature type="region of interest" description="Disordered" evidence="1">
    <location>
        <begin position="27"/>
        <end position="56"/>
    </location>
</feature>
<dbReference type="OrthoDB" id="8402552at2"/>
<reference evidence="2 3" key="1">
    <citation type="submission" date="2019-01" db="EMBL/GenBank/DDBJ databases">
        <title>Sequencing the genomes of 1000 actinobacteria strains.</title>
        <authorList>
            <person name="Klenk H.-P."/>
        </authorList>
    </citation>
    <scope>NUCLEOTIDE SEQUENCE [LARGE SCALE GENOMIC DNA]</scope>
    <source>
        <strain evidence="2 3">DSM 43925</strain>
    </source>
</reference>
<name>A0A438M067_9ACTN</name>
<dbReference type="EMBL" id="SAUN01000001">
    <property type="protein sequence ID" value="RVX38888.1"/>
    <property type="molecule type" value="Genomic_DNA"/>
</dbReference>
<proteinExistence type="predicted"/>
<evidence type="ECO:0000313" key="2">
    <source>
        <dbReference type="EMBL" id="RVX38888.1"/>
    </source>
</evidence>